<evidence type="ECO:0000313" key="12">
    <source>
        <dbReference type="Proteomes" id="UP000204551"/>
    </source>
</evidence>
<dbReference type="PANTHER" id="PTHR42904">
    <property type="entry name" value="NUDIX HYDROLASE, NUDC SUBFAMILY"/>
    <property type="match status" value="1"/>
</dbReference>
<comment type="catalytic activity">
    <reaction evidence="9">
        <text>a 5'-end NAD(+)-phospho-ribonucleoside in mRNA + H2O = a 5'-end phospho-adenosine-phospho-ribonucleoside in mRNA + beta-nicotinamide D-ribonucleotide + 2 H(+)</text>
        <dbReference type="Rhea" id="RHEA:60876"/>
        <dbReference type="Rhea" id="RHEA-COMP:15698"/>
        <dbReference type="Rhea" id="RHEA-COMP:15719"/>
        <dbReference type="ChEBI" id="CHEBI:14649"/>
        <dbReference type="ChEBI" id="CHEBI:15377"/>
        <dbReference type="ChEBI" id="CHEBI:15378"/>
        <dbReference type="ChEBI" id="CHEBI:144029"/>
        <dbReference type="ChEBI" id="CHEBI:144051"/>
    </reaction>
    <physiologicalReaction direction="left-to-right" evidence="9">
        <dbReference type="Rhea" id="RHEA:60877"/>
    </physiologicalReaction>
</comment>
<sequence length="303" mass="34395">MVTQFYGNTCFDRATLSRKSEGGTADRRKTLYIPVWKNLFLYDWDEGKVQFYPEIPNEWAPVTTSKVFLGIDGGCEIFCLDISEIKRPERTNIVLLSLRKIFPNLNEKEAALLAYAQGILHWHGTHKYCGRCGSNTKSEEEGHIRVCCNKDCGQILYPRVDPAIITLIEFKKKNSPAVCLLNINKTGKGLKCSPFAGFVEIGESLEDAVVREMKEEVGLEVHRVRYMASQPWPFPSAIMIGFVANAKTTDYKLDGDEVMDAKWFTANELLEQVNKGTLELSNEDSIARSLIQQWISKHCKRKT</sequence>
<dbReference type="SUPFAM" id="SSF55811">
    <property type="entry name" value="Nudix"/>
    <property type="match status" value="1"/>
</dbReference>
<dbReference type="Pfam" id="PF00293">
    <property type="entry name" value="NUDIX"/>
    <property type="match status" value="1"/>
</dbReference>
<keyword evidence="11" id="KW-0614">Plasmid</keyword>
<dbReference type="NCBIfam" id="NF001299">
    <property type="entry name" value="PRK00241.1"/>
    <property type="match status" value="1"/>
</dbReference>
<dbReference type="InterPro" id="IPR015376">
    <property type="entry name" value="Znr_NADH_PPase"/>
</dbReference>
<dbReference type="InterPro" id="IPR049734">
    <property type="entry name" value="NudC-like_C"/>
</dbReference>
<dbReference type="GO" id="GO:0035529">
    <property type="term" value="F:NADH pyrophosphatase activity"/>
    <property type="evidence" value="ECO:0007669"/>
    <property type="project" value="TreeGrafter"/>
</dbReference>
<dbReference type="PROSITE" id="PS51462">
    <property type="entry name" value="NUDIX"/>
    <property type="match status" value="1"/>
</dbReference>
<dbReference type="CDD" id="cd03429">
    <property type="entry name" value="NUDIX_NADH_pyrophosphatase_Nudt13"/>
    <property type="match status" value="1"/>
</dbReference>
<dbReference type="EC" id="3.6.1.22" evidence="4"/>
<dbReference type="GO" id="GO:0005829">
    <property type="term" value="C:cytosol"/>
    <property type="evidence" value="ECO:0007669"/>
    <property type="project" value="TreeGrafter"/>
</dbReference>
<evidence type="ECO:0000256" key="4">
    <source>
        <dbReference type="ARBA" id="ARBA00012381"/>
    </source>
</evidence>
<dbReference type="RefSeq" id="WP_093980725.1">
    <property type="nucleotide sequence ID" value="NZ_CP022516.1"/>
</dbReference>
<dbReference type="Pfam" id="PF09297">
    <property type="entry name" value="Zn_ribbon_NUD"/>
    <property type="match status" value="1"/>
</dbReference>
<dbReference type="AlphaFoldDB" id="A0A221V491"/>
<dbReference type="PANTHER" id="PTHR42904:SF6">
    <property type="entry name" value="NAD-CAPPED RNA HYDROLASE NUDT12"/>
    <property type="match status" value="1"/>
</dbReference>
<dbReference type="InterPro" id="IPR020084">
    <property type="entry name" value="NUDIX_hydrolase_CS"/>
</dbReference>
<dbReference type="InterPro" id="IPR000086">
    <property type="entry name" value="NUDIX_hydrolase_dom"/>
</dbReference>
<gene>
    <name evidence="11" type="ORF">AREALGSMS7_04985</name>
</gene>
<comment type="cofactor">
    <cofactor evidence="2">
        <name>Zn(2+)</name>
        <dbReference type="ChEBI" id="CHEBI:29105"/>
    </cofactor>
</comment>
<evidence type="ECO:0000256" key="6">
    <source>
        <dbReference type="ARBA" id="ARBA00022801"/>
    </source>
</evidence>
<comment type="cofactor">
    <cofactor evidence="1">
        <name>Mg(2+)</name>
        <dbReference type="ChEBI" id="CHEBI:18420"/>
    </cofactor>
</comment>
<dbReference type="InterPro" id="IPR015375">
    <property type="entry name" value="NADH_PPase-like_N"/>
</dbReference>
<evidence type="ECO:0000259" key="10">
    <source>
        <dbReference type="PROSITE" id="PS51462"/>
    </source>
</evidence>
<dbReference type="GO" id="GO:0019677">
    <property type="term" value="P:NAD+ catabolic process"/>
    <property type="evidence" value="ECO:0007669"/>
    <property type="project" value="TreeGrafter"/>
</dbReference>
<evidence type="ECO:0000256" key="5">
    <source>
        <dbReference type="ARBA" id="ARBA00022723"/>
    </source>
</evidence>
<evidence type="ECO:0000256" key="1">
    <source>
        <dbReference type="ARBA" id="ARBA00001946"/>
    </source>
</evidence>
<dbReference type="Pfam" id="PF09296">
    <property type="entry name" value="NUDIX-like"/>
    <property type="match status" value="1"/>
</dbReference>
<evidence type="ECO:0000256" key="3">
    <source>
        <dbReference type="ARBA" id="ARBA00009595"/>
    </source>
</evidence>
<evidence type="ECO:0000313" key="11">
    <source>
        <dbReference type="EMBL" id="ASO08360.1"/>
    </source>
</evidence>
<evidence type="ECO:0000256" key="9">
    <source>
        <dbReference type="ARBA" id="ARBA00023679"/>
    </source>
</evidence>
<feature type="domain" description="Nudix hydrolase" evidence="10">
    <location>
        <begin position="158"/>
        <end position="292"/>
    </location>
</feature>
<proteinExistence type="inferred from homology"/>
<organism evidence="11 12">
    <name type="scientific">Arenibacter algicola</name>
    <dbReference type="NCBI Taxonomy" id="616991"/>
    <lineage>
        <taxon>Bacteria</taxon>
        <taxon>Pseudomonadati</taxon>
        <taxon>Bacteroidota</taxon>
        <taxon>Flavobacteriia</taxon>
        <taxon>Flavobacteriales</taxon>
        <taxon>Flavobacteriaceae</taxon>
        <taxon>Arenibacter</taxon>
    </lineage>
</organism>
<keyword evidence="8" id="KW-0520">NAD</keyword>
<dbReference type="InterPro" id="IPR050241">
    <property type="entry name" value="NAD-cap_RNA_hydrolase_NudC"/>
</dbReference>
<dbReference type="EMBL" id="CP022516">
    <property type="protein sequence ID" value="ASO08360.1"/>
    <property type="molecule type" value="Genomic_DNA"/>
</dbReference>
<comment type="similarity">
    <text evidence="3">Belongs to the Nudix hydrolase family. NudC subfamily.</text>
</comment>
<keyword evidence="6 11" id="KW-0378">Hydrolase</keyword>
<evidence type="ECO:0000256" key="2">
    <source>
        <dbReference type="ARBA" id="ARBA00001947"/>
    </source>
</evidence>
<name>A0A221V491_9FLAO</name>
<dbReference type="GO" id="GO:0110153">
    <property type="term" value="F:RNA NAD-cap (NMN-forming) hydrolase activity"/>
    <property type="evidence" value="ECO:0007669"/>
    <property type="project" value="RHEA"/>
</dbReference>
<dbReference type="Gene3D" id="3.90.79.20">
    <property type="match status" value="1"/>
</dbReference>
<dbReference type="PROSITE" id="PS00893">
    <property type="entry name" value="NUDIX_BOX"/>
    <property type="match status" value="1"/>
</dbReference>
<dbReference type="Gene3D" id="3.90.79.10">
    <property type="entry name" value="Nucleoside Triphosphate Pyrophosphohydrolase"/>
    <property type="match status" value="1"/>
</dbReference>
<evidence type="ECO:0000256" key="8">
    <source>
        <dbReference type="ARBA" id="ARBA00023027"/>
    </source>
</evidence>
<protein>
    <recommendedName>
        <fullName evidence="4">NAD(+) diphosphatase</fullName>
        <ecNumber evidence="4">3.6.1.22</ecNumber>
    </recommendedName>
</protein>
<dbReference type="GO" id="GO:0046872">
    <property type="term" value="F:metal ion binding"/>
    <property type="evidence" value="ECO:0007669"/>
    <property type="project" value="UniProtKB-KW"/>
</dbReference>
<evidence type="ECO:0000256" key="7">
    <source>
        <dbReference type="ARBA" id="ARBA00022842"/>
    </source>
</evidence>
<dbReference type="KEGG" id="aalg:AREALGSMS7_04985"/>
<accession>A0A221V491</accession>
<dbReference type="Proteomes" id="UP000204551">
    <property type="component" value="Plasmid pSMS7"/>
</dbReference>
<geneLocation type="plasmid" evidence="12">
    <name>psms7</name>
</geneLocation>
<keyword evidence="5" id="KW-0479">Metal-binding</keyword>
<reference evidence="11 12" key="1">
    <citation type="submission" date="2017-07" db="EMBL/GenBank/DDBJ databases">
        <title>Genome Sequence of Arenibacter algicola Strain SMS7 Isolated from a culture of the Diatom Skeletonema marinoi.</title>
        <authorList>
            <person name="Topel M."/>
            <person name="Pinder M.I.M."/>
            <person name="Johansson O.N."/>
            <person name="Kourtchenko O."/>
            <person name="Godhe A."/>
            <person name="Clarke A.K."/>
        </authorList>
    </citation>
    <scope>NUCLEOTIDE SEQUENCE [LARGE SCALE GENOMIC DNA]</scope>
    <source>
        <strain evidence="11 12">SMS7</strain>
        <plasmid evidence="12">Plasmid psms7</plasmid>
    </source>
</reference>
<dbReference type="InterPro" id="IPR015797">
    <property type="entry name" value="NUDIX_hydrolase-like_dom_sf"/>
</dbReference>
<keyword evidence="7" id="KW-0460">Magnesium</keyword>
<dbReference type="GO" id="GO:0006742">
    <property type="term" value="P:NADP+ catabolic process"/>
    <property type="evidence" value="ECO:0007669"/>
    <property type="project" value="TreeGrafter"/>
</dbReference>